<evidence type="ECO:0000313" key="1">
    <source>
        <dbReference type="EMBL" id="KAH3839088.1"/>
    </source>
</evidence>
<accession>A0A9D4KGH5</accession>
<organism evidence="1 2">
    <name type="scientific">Dreissena polymorpha</name>
    <name type="common">Zebra mussel</name>
    <name type="synonym">Mytilus polymorpha</name>
    <dbReference type="NCBI Taxonomy" id="45954"/>
    <lineage>
        <taxon>Eukaryota</taxon>
        <taxon>Metazoa</taxon>
        <taxon>Spiralia</taxon>
        <taxon>Lophotrochozoa</taxon>
        <taxon>Mollusca</taxon>
        <taxon>Bivalvia</taxon>
        <taxon>Autobranchia</taxon>
        <taxon>Heteroconchia</taxon>
        <taxon>Euheterodonta</taxon>
        <taxon>Imparidentia</taxon>
        <taxon>Neoheterodontei</taxon>
        <taxon>Myida</taxon>
        <taxon>Dreissenoidea</taxon>
        <taxon>Dreissenidae</taxon>
        <taxon>Dreissena</taxon>
    </lineage>
</organism>
<reference evidence="1" key="1">
    <citation type="journal article" date="2019" name="bioRxiv">
        <title>The Genome of the Zebra Mussel, Dreissena polymorpha: A Resource for Invasive Species Research.</title>
        <authorList>
            <person name="McCartney M.A."/>
            <person name="Auch B."/>
            <person name="Kono T."/>
            <person name="Mallez S."/>
            <person name="Zhang Y."/>
            <person name="Obille A."/>
            <person name="Becker A."/>
            <person name="Abrahante J.E."/>
            <person name="Garbe J."/>
            <person name="Badalamenti J.P."/>
            <person name="Herman A."/>
            <person name="Mangelson H."/>
            <person name="Liachko I."/>
            <person name="Sullivan S."/>
            <person name="Sone E.D."/>
            <person name="Koren S."/>
            <person name="Silverstein K.A.T."/>
            <person name="Beckman K.B."/>
            <person name="Gohl D.M."/>
        </authorList>
    </citation>
    <scope>NUCLEOTIDE SEQUENCE</scope>
    <source>
        <strain evidence="1">Duluth1</strain>
        <tissue evidence="1">Whole animal</tissue>
    </source>
</reference>
<evidence type="ECO:0000313" key="2">
    <source>
        <dbReference type="Proteomes" id="UP000828390"/>
    </source>
</evidence>
<gene>
    <name evidence="1" type="ORF">DPMN_112510</name>
</gene>
<dbReference type="Proteomes" id="UP000828390">
    <property type="component" value="Unassembled WGS sequence"/>
</dbReference>
<proteinExistence type="predicted"/>
<name>A0A9D4KGH5_DREPO</name>
<dbReference type="AlphaFoldDB" id="A0A9D4KGH5"/>
<keyword evidence="2" id="KW-1185">Reference proteome</keyword>
<reference evidence="1" key="2">
    <citation type="submission" date="2020-11" db="EMBL/GenBank/DDBJ databases">
        <authorList>
            <person name="McCartney M.A."/>
            <person name="Auch B."/>
            <person name="Kono T."/>
            <person name="Mallez S."/>
            <person name="Becker A."/>
            <person name="Gohl D.M."/>
            <person name="Silverstein K.A.T."/>
            <person name="Koren S."/>
            <person name="Bechman K.B."/>
            <person name="Herman A."/>
            <person name="Abrahante J.E."/>
            <person name="Garbe J."/>
        </authorList>
    </citation>
    <scope>NUCLEOTIDE SEQUENCE</scope>
    <source>
        <strain evidence="1">Duluth1</strain>
        <tissue evidence="1">Whole animal</tissue>
    </source>
</reference>
<protein>
    <submittedName>
        <fullName evidence="1">Uncharacterized protein</fullName>
    </submittedName>
</protein>
<comment type="caution">
    <text evidence="1">The sequence shown here is derived from an EMBL/GenBank/DDBJ whole genome shotgun (WGS) entry which is preliminary data.</text>
</comment>
<sequence>MSIEGLLEEQLSLKSHIPVPKWLQRSHRRTAERRNGIRVQNRTRLTKRENFQQILKRLNNLEGRSMKAAGRIKAG</sequence>
<dbReference type="EMBL" id="JAIWYP010000004">
    <property type="protein sequence ID" value="KAH3839088.1"/>
    <property type="molecule type" value="Genomic_DNA"/>
</dbReference>